<protein>
    <submittedName>
        <fullName evidence="1">Uncharacterized protein</fullName>
    </submittedName>
</protein>
<name>A0A1A6BEB6_MYCGO</name>
<comment type="caution">
    <text evidence="1">The sequence shown here is derived from an EMBL/GenBank/DDBJ whole genome shotgun (WGS) entry which is preliminary data.</text>
</comment>
<dbReference type="Proteomes" id="UP000093757">
    <property type="component" value="Unassembled WGS sequence"/>
</dbReference>
<reference evidence="1 2" key="1">
    <citation type="submission" date="2016-06" db="EMBL/GenBank/DDBJ databases">
        <authorList>
            <person name="Kjaerup R.B."/>
            <person name="Dalgaard T.S."/>
            <person name="Juul-Madsen H.R."/>
        </authorList>
    </citation>
    <scope>NUCLEOTIDE SEQUENCE [LARGE SCALE GENOMIC DNA]</scope>
    <source>
        <strain evidence="1 2">1245752.6</strain>
    </source>
</reference>
<gene>
    <name evidence="1" type="ORF">A9W98_24440</name>
</gene>
<organism evidence="1 2">
    <name type="scientific">Mycobacterium gordonae</name>
    <dbReference type="NCBI Taxonomy" id="1778"/>
    <lineage>
        <taxon>Bacteria</taxon>
        <taxon>Bacillati</taxon>
        <taxon>Actinomycetota</taxon>
        <taxon>Actinomycetes</taxon>
        <taxon>Mycobacteriales</taxon>
        <taxon>Mycobacteriaceae</taxon>
        <taxon>Mycobacterium</taxon>
    </lineage>
</organism>
<evidence type="ECO:0000313" key="1">
    <source>
        <dbReference type="EMBL" id="OBS00574.1"/>
    </source>
</evidence>
<accession>A0A1A6BEB6</accession>
<proteinExistence type="predicted"/>
<dbReference type="OrthoDB" id="9816296at2"/>
<evidence type="ECO:0000313" key="2">
    <source>
        <dbReference type="Proteomes" id="UP000093757"/>
    </source>
</evidence>
<dbReference type="EMBL" id="MAEM01000358">
    <property type="protein sequence ID" value="OBS00574.1"/>
    <property type="molecule type" value="Genomic_DNA"/>
</dbReference>
<dbReference type="AlphaFoldDB" id="A0A1A6BEB6"/>
<sequence>MIQGFGASMDTHLIRVINAPDRRERRRAVDDAVKRLRLYGVATDRILGLPDGSTVVLNRKQIEEMVALIPTNGS</sequence>